<gene>
    <name evidence="2" type="ordered locus">Dshi_3061</name>
</gene>
<keyword evidence="1" id="KW-0732">Signal</keyword>
<sequence length="56" mass="5387">MSLTKACLAAALCLALAGCNVTNPRVGAGVSIGTDGVNVSPYAGVSLGRARVGIGL</sequence>
<dbReference type="STRING" id="398580.Dshi_3061"/>
<dbReference type="KEGG" id="dsh:Dshi_3061"/>
<evidence type="ECO:0000313" key="2">
    <source>
        <dbReference type="EMBL" id="ABV94794.1"/>
    </source>
</evidence>
<organism evidence="2 3">
    <name type="scientific">Dinoroseobacter shibae (strain DSM 16493 / NCIMB 14021 / DFL 12)</name>
    <dbReference type="NCBI Taxonomy" id="398580"/>
    <lineage>
        <taxon>Bacteria</taxon>
        <taxon>Pseudomonadati</taxon>
        <taxon>Pseudomonadota</taxon>
        <taxon>Alphaproteobacteria</taxon>
        <taxon>Rhodobacterales</taxon>
        <taxon>Roseobacteraceae</taxon>
        <taxon>Dinoroseobacter</taxon>
    </lineage>
</organism>
<evidence type="ECO:0000313" key="3">
    <source>
        <dbReference type="Proteomes" id="UP000006833"/>
    </source>
</evidence>
<feature type="chain" id="PRO_5002723352" description="Lipoprotein" evidence="1">
    <location>
        <begin position="18"/>
        <end position="56"/>
    </location>
</feature>
<keyword evidence="3" id="KW-1185">Reference proteome</keyword>
<accession>A8LL45</accession>
<dbReference type="EMBL" id="CP000830">
    <property type="protein sequence ID" value="ABV94794.1"/>
    <property type="molecule type" value="Genomic_DNA"/>
</dbReference>
<dbReference type="RefSeq" id="WP_012179722.1">
    <property type="nucleotide sequence ID" value="NC_009952.1"/>
</dbReference>
<evidence type="ECO:0000256" key="1">
    <source>
        <dbReference type="SAM" id="SignalP"/>
    </source>
</evidence>
<feature type="signal peptide" evidence="1">
    <location>
        <begin position="1"/>
        <end position="17"/>
    </location>
</feature>
<proteinExistence type="predicted"/>
<dbReference type="HOGENOM" id="CLU_3006889_0_0_5"/>
<evidence type="ECO:0008006" key="4">
    <source>
        <dbReference type="Google" id="ProtNLM"/>
    </source>
</evidence>
<name>A8LL45_DINSH</name>
<dbReference type="Proteomes" id="UP000006833">
    <property type="component" value="Chromosome"/>
</dbReference>
<dbReference type="AlphaFoldDB" id="A8LL45"/>
<protein>
    <recommendedName>
        <fullName evidence="4">Lipoprotein</fullName>
    </recommendedName>
</protein>
<reference evidence="3" key="1">
    <citation type="journal article" date="2010" name="ISME J.">
        <title>The complete genome sequence of the algal symbiont Dinoroseobacter shibae: a hitchhiker's guide to life in the sea.</title>
        <authorList>
            <person name="Wagner-Dobler I."/>
            <person name="Ballhausen B."/>
            <person name="Berger M."/>
            <person name="Brinkhoff T."/>
            <person name="Buchholz I."/>
            <person name="Bunk B."/>
            <person name="Cypionka H."/>
            <person name="Daniel R."/>
            <person name="Drepper T."/>
            <person name="Gerdts G."/>
            <person name="Hahnke S."/>
            <person name="Han C."/>
            <person name="Jahn D."/>
            <person name="Kalhoefer D."/>
            <person name="Kiss H."/>
            <person name="Klenk H.P."/>
            <person name="Kyrpides N."/>
            <person name="Liebl W."/>
            <person name="Liesegang H."/>
            <person name="Meincke L."/>
            <person name="Pati A."/>
            <person name="Petersen J."/>
            <person name="Piekarski T."/>
            <person name="Pommerenke C."/>
            <person name="Pradella S."/>
            <person name="Pukall R."/>
            <person name="Rabus R."/>
            <person name="Stackebrandt E."/>
            <person name="Thole S."/>
            <person name="Thompson L."/>
            <person name="Tielen P."/>
            <person name="Tomasch J."/>
            <person name="von Jan M."/>
            <person name="Wanphrut N."/>
            <person name="Wichels A."/>
            <person name="Zech H."/>
            <person name="Simon M."/>
        </authorList>
    </citation>
    <scope>NUCLEOTIDE SEQUENCE [LARGE SCALE GENOMIC DNA]</scope>
    <source>
        <strain evidence="3">DSM 16493 / NCIMB 14021 / DFL 12</strain>
    </source>
</reference>
<dbReference type="PROSITE" id="PS51257">
    <property type="entry name" value="PROKAR_LIPOPROTEIN"/>
    <property type="match status" value="1"/>
</dbReference>